<name>A0A4R8RJA1_COLTR</name>
<accession>A0A4R8RJA1</accession>
<organism evidence="1 2">
    <name type="scientific">Colletotrichum trifolii</name>
    <dbReference type="NCBI Taxonomy" id="5466"/>
    <lineage>
        <taxon>Eukaryota</taxon>
        <taxon>Fungi</taxon>
        <taxon>Dikarya</taxon>
        <taxon>Ascomycota</taxon>
        <taxon>Pezizomycotina</taxon>
        <taxon>Sordariomycetes</taxon>
        <taxon>Hypocreomycetidae</taxon>
        <taxon>Glomerellales</taxon>
        <taxon>Glomerellaceae</taxon>
        <taxon>Colletotrichum</taxon>
        <taxon>Colletotrichum orbiculare species complex</taxon>
    </lineage>
</organism>
<dbReference type="AlphaFoldDB" id="A0A4R8RJA1"/>
<gene>
    <name evidence="1" type="ORF">CTRI78_v003492</name>
</gene>
<protein>
    <submittedName>
        <fullName evidence="1">Uncharacterized protein</fullName>
    </submittedName>
</protein>
<dbReference type="Proteomes" id="UP000295703">
    <property type="component" value="Unassembled WGS sequence"/>
</dbReference>
<reference evidence="1 2" key="1">
    <citation type="submission" date="2018-12" db="EMBL/GenBank/DDBJ databases">
        <title>Genome sequence and assembly of Colletotrichum trifolii.</title>
        <authorList>
            <person name="Gan P."/>
            <person name="Shirasu K."/>
        </authorList>
    </citation>
    <scope>NUCLEOTIDE SEQUENCE [LARGE SCALE GENOMIC DNA]</scope>
    <source>
        <strain evidence="1 2">543-2</strain>
    </source>
</reference>
<proteinExistence type="predicted"/>
<evidence type="ECO:0000313" key="1">
    <source>
        <dbReference type="EMBL" id="TDZ65288.1"/>
    </source>
</evidence>
<dbReference type="EMBL" id="RYZW01000022">
    <property type="protein sequence ID" value="TDZ65288.1"/>
    <property type="molecule type" value="Genomic_DNA"/>
</dbReference>
<comment type="caution">
    <text evidence="1">The sequence shown here is derived from an EMBL/GenBank/DDBJ whole genome shotgun (WGS) entry which is preliminary data.</text>
</comment>
<sequence>MIASIAISRHLAGANIWISNHAHKPATKCDSQITILEHLQGTRAWLGALRVYPTPPPSPIFQDTRGQLKTNAKLPGKV</sequence>
<keyword evidence="2" id="KW-1185">Reference proteome</keyword>
<evidence type="ECO:0000313" key="2">
    <source>
        <dbReference type="Proteomes" id="UP000295703"/>
    </source>
</evidence>